<dbReference type="Pfam" id="PF04049">
    <property type="entry name" value="ANAPC8"/>
    <property type="match status" value="1"/>
</dbReference>
<proteinExistence type="predicted"/>
<evidence type="ECO:0000313" key="10">
    <source>
        <dbReference type="EMBL" id="OCB88413.1"/>
    </source>
</evidence>
<evidence type="ECO:0000256" key="7">
    <source>
        <dbReference type="PROSITE-ProRule" id="PRU00339"/>
    </source>
</evidence>
<feature type="repeat" description="TPR" evidence="7">
    <location>
        <begin position="377"/>
        <end position="410"/>
    </location>
</feature>
<keyword evidence="4" id="KW-0833">Ubl conjugation pathway</keyword>
<feature type="domain" description="Cdc23" evidence="9">
    <location>
        <begin position="5"/>
        <end position="280"/>
    </location>
</feature>
<feature type="region of interest" description="Disordered" evidence="8">
    <location>
        <begin position="597"/>
        <end position="623"/>
    </location>
</feature>
<feature type="region of interest" description="Disordered" evidence="8">
    <location>
        <begin position="38"/>
        <end position="57"/>
    </location>
</feature>
<protein>
    <submittedName>
        <fullName evidence="10">TPR-like protein</fullName>
    </submittedName>
</protein>
<dbReference type="GO" id="GO:0051301">
    <property type="term" value="P:cell division"/>
    <property type="evidence" value="ECO:0007669"/>
    <property type="project" value="UniProtKB-KW"/>
</dbReference>
<sequence length="652" mass="74505">MEFVLHLRKAVKDCSDRGLYFAAKWASELLLSVPVDRRKAKSPQPPSAVSMLNEAEASEADLEEEEQDILAGARSLAEAKEYMRASKLLQDCKSSHGRFMKWYFDFLAEEKNALRDWHNLDCEHDILALSLPTNSLKDSLSQNVKSSLVPQQPLAPVNNHIQELLEMVADETDPWLLFLKSLFLKRLSRREEAVEAAISSIKSYPWNWSTWLLLASCLGDRDELGAILPLIELPSDYPLIEFFKIKVIVDLHAPVDEDLVMVDRFLKPEFFPESAWLMGLRAAMLYHLHDFHRAEAQFDAIRKIDPMRIDDIDILSNILYVAENKVKLSKLAHYYLGVDKDRPEVCCMVGNHYSLRQEPERAIQYFRRATELDQSYLPAWTLMGHEYVEIKNSHAAIESYRRAIDVNRKDYRAWYGLGQAYELLNMHQYSLHYYQRATALRPYDVRIWQAQGMCYEEMGRPREAIECHKRALLGADSNDTSLCLRLAKLYDEIEDYRSAAAYHQRIIDTSMCKLLLPYSAYLSLISWSLLPPWHYADENRPTHQFARSLMYVARFHLDRGGGDLVRAQQYAERVAQSNSEEVTYANELLRRIQQHLAPSAGSNPETAGTTAGTTQEGSSSPKITLDVLATAAEFVRANPESACTASAVPPGS</sequence>
<keyword evidence="1" id="KW-0132">Cell division</keyword>
<name>A0A9Q5N964_SANBA</name>
<evidence type="ECO:0000256" key="4">
    <source>
        <dbReference type="ARBA" id="ARBA00022786"/>
    </source>
</evidence>
<dbReference type="GO" id="GO:0016567">
    <property type="term" value="P:protein ubiquitination"/>
    <property type="evidence" value="ECO:0007669"/>
    <property type="project" value="TreeGrafter"/>
</dbReference>
<dbReference type="InterPro" id="IPR007192">
    <property type="entry name" value="APC8"/>
</dbReference>
<evidence type="ECO:0000256" key="5">
    <source>
        <dbReference type="ARBA" id="ARBA00022803"/>
    </source>
</evidence>
<evidence type="ECO:0000256" key="6">
    <source>
        <dbReference type="ARBA" id="ARBA00023306"/>
    </source>
</evidence>
<dbReference type="SMART" id="SM00028">
    <property type="entry name" value="TPR"/>
    <property type="match status" value="5"/>
</dbReference>
<dbReference type="PROSITE" id="PS50005">
    <property type="entry name" value="TPR"/>
    <property type="match status" value="3"/>
</dbReference>
<dbReference type="InterPro" id="IPR011990">
    <property type="entry name" value="TPR-like_helical_dom_sf"/>
</dbReference>
<reference evidence="10" key="1">
    <citation type="submission" date="2016-06" db="EMBL/GenBank/DDBJ databases">
        <title>Draft Genome sequence of the fungus Inonotus baumii.</title>
        <authorList>
            <person name="Zhu H."/>
            <person name="Lin W."/>
        </authorList>
    </citation>
    <scope>NUCLEOTIDE SEQUENCE</scope>
    <source>
        <strain evidence="10">821</strain>
    </source>
</reference>
<keyword evidence="5 7" id="KW-0802">TPR repeat</keyword>
<dbReference type="Pfam" id="PF13181">
    <property type="entry name" value="TPR_8"/>
    <property type="match status" value="1"/>
</dbReference>
<evidence type="ECO:0000256" key="2">
    <source>
        <dbReference type="ARBA" id="ARBA00022737"/>
    </source>
</evidence>
<feature type="repeat" description="TPR" evidence="7">
    <location>
        <begin position="411"/>
        <end position="444"/>
    </location>
</feature>
<dbReference type="Proteomes" id="UP000757232">
    <property type="component" value="Unassembled WGS sequence"/>
</dbReference>
<dbReference type="PANTHER" id="PTHR12558:SF10">
    <property type="entry name" value="CELL DIVISION CYCLE PROTEIN 23 HOMOLOG"/>
    <property type="match status" value="1"/>
</dbReference>
<evidence type="ECO:0000256" key="3">
    <source>
        <dbReference type="ARBA" id="ARBA00022776"/>
    </source>
</evidence>
<organism evidence="10 11">
    <name type="scientific">Sanghuangporus baumii</name>
    <name type="common">Phellinus baumii</name>
    <dbReference type="NCBI Taxonomy" id="108892"/>
    <lineage>
        <taxon>Eukaryota</taxon>
        <taxon>Fungi</taxon>
        <taxon>Dikarya</taxon>
        <taxon>Basidiomycota</taxon>
        <taxon>Agaricomycotina</taxon>
        <taxon>Agaricomycetes</taxon>
        <taxon>Hymenochaetales</taxon>
        <taxon>Hymenochaetaceae</taxon>
        <taxon>Sanghuangporus</taxon>
    </lineage>
</organism>
<evidence type="ECO:0000313" key="11">
    <source>
        <dbReference type="Proteomes" id="UP000757232"/>
    </source>
</evidence>
<keyword evidence="3" id="KW-0498">Mitosis</keyword>
<feature type="repeat" description="TPR" evidence="7">
    <location>
        <begin position="343"/>
        <end position="376"/>
    </location>
</feature>
<keyword evidence="11" id="KW-1185">Reference proteome</keyword>
<dbReference type="GO" id="GO:0045842">
    <property type="term" value="P:positive regulation of mitotic metaphase/anaphase transition"/>
    <property type="evidence" value="ECO:0007669"/>
    <property type="project" value="TreeGrafter"/>
</dbReference>
<dbReference type="Gene3D" id="1.25.40.10">
    <property type="entry name" value="Tetratricopeptide repeat domain"/>
    <property type="match status" value="2"/>
</dbReference>
<keyword evidence="6" id="KW-0131">Cell cycle</keyword>
<dbReference type="Pfam" id="PF13432">
    <property type="entry name" value="TPR_16"/>
    <property type="match status" value="1"/>
</dbReference>
<evidence type="ECO:0000259" key="9">
    <source>
        <dbReference type="Pfam" id="PF04049"/>
    </source>
</evidence>
<dbReference type="EMBL" id="LNZH02000179">
    <property type="protein sequence ID" value="OCB88413.1"/>
    <property type="molecule type" value="Genomic_DNA"/>
</dbReference>
<dbReference type="InterPro" id="IPR019734">
    <property type="entry name" value="TPR_rpt"/>
</dbReference>
<gene>
    <name evidence="10" type="ORF">A7U60_g4455</name>
</gene>
<dbReference type="GO" id="GO:0031145">
    <property type="term" value="P:anaphase-promoting complex-dependent catabolic process"/>
    <property type="evidence" value="ECO:0007669"/>
    <property type="project" value="TreeGrafter"/>
</dbReference>
<dbReference type="AlphaFoldDB" id="A0A9Q5N964"/>
<dbReference type="SUPFAM" id="SSF48452">
    <property type="entry name" value="TPR-like"/>
    <property type="match status" value="2"/>
</dbReference>
<dbReference type="GO" id="GO:0005680">
    <property type="term" value="C:anaphase-promoting complex"/>
    <property type="evidence" value="ECO:0007669"/>
    <property type="project" value="InterPro"/>
</dbReference>
<evidence type="ECO:0000256" key="1">
    <source>
        <dbReference type="ARBA" id="ARBA00022618"/>
    </source>
</evidence>
<dbReference type="PANTHER" id="PTHR12558">
    <property type="entry name" value="CELL DIVISION CYCLE 16,23,27"/>
    <property type="match status" value="1"/>
</dbReference>
<dbReference type="Pfam" id="PF13176">
    <property type="entry name" value="TPR_7"/>
    <property type="match status" value="1"/>
</dbReference>
<comment type="caution">
    <text evidence="10">The sequence shown here is derived from an EMBL/GenBank/DDBJ whole genome shotgun (WGS) entry which is preliminary data.</text>
</comment>
<evidence type="ECO:0000256" key="8">
    <source>
        <dbReference type="SAM" id="MobiDB-lite"/>
    </source>
</evidence>
<accession>A0A9Q5N964</accession>
<keyword evidence="2" id="KW-0677">Repeat</keyword>
<dbReference type="OrthoDB" id="10262026at2759"/>